<sequence>VGPGQRAAGARGRRGRPVPPAGRAAPAASAAHNQDHGRVHGREAARHDPRRQGGGRALAAAGHLAARPLAAGP</sequence>
<evidence type="ECO:0000313" key="2">
    <source>
        <dbReference type="EMBL" id="CAK0812922.1"/>
    </source>
</evidence>
<dbReference type="Proteomes" id="UP001189429">
    <property type="component" value="Unassembled WGS sequence"/>
</dbReference>
<feature type="region of interest" description="Disordered" evidence="1">
    <location>
        <begin position="1"/>
        <end position="73"/>
    </location>
</feature>
<feature type="compositionally biased region" description="Low complexity" evidence="1">
    <location>
        <begin position="21"/>
        <end position="31"/>
    </location>
</feature>
<feature type="non-terminal residue" evidence="2">
    <location>
        <position position="73"/>
    </location>
</feature>
<feature type="compositionally biased region" description="Low complexity" evidence="1">
    <location>
        <begin position="57"/>
        <end position="73"/>
    </location>
</feature>
<feature type="compositionally biased region" description="Low complexity" evidence="1">
    <location>
        <begin position="1"/>
        <end position="10"/>
    </location>
</feature>
<accession>A0ABN9R4T6</accession>
<reference evidence="2" key="1">
    <citation type="submission" date="2023-10" db="EMBL/GenBank/DDBJ databases">
        <authorList>
            <person name="Chen Y."/>
            <person name="Shah S."/>
            <person name="Dougan E. K."/>
            <person name="Thang M."/>
            <person name="Chan C."/>
        </authorList>
    </citation>
    <scope>NUCLEOTIDE SEQUENCE [LARGE SCALE GENOMIC DNA]</scope>
</reference>
<organism evidence="2 3">
    <name type="scientific">Prorocentrum cordatum</name>
    <dbReference type="NCBI Taxonomy" id="2364126"/>
    <lineage>
        <taxon>Eukaryota</taxon>
        <taxon>Sar</taxon>
        <taxon>Alveolata</taxon>
        <taxon>Dinophyceae</taxon>
        <taxon>Prorocentrales</taxon>
        <taxon>Prorocentraceae</taxon>
        <taxon>Prorocentrum</taxon>
    </lineage>
</organism>
<gene>
    <name evidence="2" type="ORF">PCOR1329_LOCUS17046</name>
</gene>
<name>A0ABN9R4T6_9DINO</name>
<evidence type="ECO:0000256" key="1">
    <source>
        <dbReference type="SAM" id="MobiDB-lite"/>
    </source>
</evidence>
<feature type="non-terminal residue" evidence="2">
    <location>
        <position position="1"/>
    </location>
</feature>
<comment type="caution">
    <text evidence="2">The sequence shown here is derived from an EMBL/GenBank/DDBJ whole genome shotgun (WGS) entry which is preliminary data.</text>
</comment>
<dbReference type="EMBL" id="CAUYUJ010005254">
    <property type="protein sequence ID" value="CAK0812922.1"/>
    <property type="molecule type" value="Genomic_DNA"/>
</dbReference>
<protein>
    <submittedName>
        <fullName evidence="2">Uncharacterized protein</fullName>
    </submittedName>
</protein>
<proteinExistence type="predicted"/>
<evidence type="ECO:0000313" key="3">
    <source>
        <dbReference type="Proteomes" id="UP001189429"/>
    </source>
</evidence>
<feature type="compositionally biased region" description="Basic and acidic residues" evidence="1">
    <location>
        <begin position="33"/>
        <end position="51"/>
    </location>
</feature>
<keyword evidence="3" id="KW-1185">Reference proteome</keyword>